<dbReference type="EMBL" id="JACCCO010000004">
    <property type="protein sequence ID" value="NYF44669.1"/>
    <property type="molecule type" value="Genomic_DNA"/>
</dbReference>
<evidence type="ECO:0000313" key="2">
    <source>
        <dbReference type="EMBL" id="NYF44669.1"/>
    </source>
</evidence>
<reference evidence="2 3" key="1">
    <citation type="submission" date="2020-07" db="EMBL/GenBank/DDBJ databases">
        <title>Sequencing the genomes of 1000 actinobacteria strains.</title>
        <authorList>
            <person name="Klenk H.-P."/>
        </authorList>
    </citation>
    <scope>NUCLEOTIDE SEQUENCE [LARGE SCALE GENOMIC DNA]</scope>
    <source>
        <strain evidence="2 3">DSM 45763</strain>
    </source>
</reference>
<dbReference type="RefSeq" id="WP_179829171.1">
    <property type="nucleotide sequence ID" value="NZ_JACCCO010000004.1"/>
</dbReference>
<sequence>MPYPPGHAWGVALFLEPADPDLMWRLAEKPYVTFPEDLKHFPGYEENGLVFEAMDRLCVKCWQRFDMCVWEPCLADTTNGEHLRGGNPAERAARTRPAPGTTAAEIMARRSKRRPAGRETVALMQASRLDGLN</sequence>
<protein>
    <submittedName>
        <fullName evidence="2">Uncharacterized protein</fullName>
    </submittedName>
</protein>
<comment type="caution">
    <text evidence="2">The sequence shown here is derived from an EMBL/GenBank/DDBJ whole genome shotgun (WGS) entry which is preliminary data.</text>
</comment>
<gene>
    <name evidence="2" type="ORF">HDA43_006911</name>
</gene>
<proteinExistence type="predicted"/>
<feature type="compositionally biased region" description="Low complexity" evidence="1">
    <location>
        <begin position="95"/>
        <end position="105"/>
    </location>
</feature>
<dbReference type="Proteomes" id="UP000576393">
    <property type="component" value="Unassembled WGS sequence"/>
</dbReference>
<accession>A0A852V872</accession>
<dbReference type="AlphaFoldDB" id="A0A852V872"/>
<evidence type="ECO:0000313" key="3">
    <source>
        <dbReference type="Proteomes" id="UP000576393"/>
    </source>
</evidence>
<keyword evidence="3" id="KW-1185">Reference proteome</keyword>
<organism evidence="2 3">
    <name type="scientific">Streptosporangium sandarakinum</name>
    <dbReference type="NCBI Taxonomy" id="1260955"/>
    <lineage>
        <taxon>Bacteria</taxon>
        <taxon>Bacillati</taxon>
        <taxon>Actinomycetota</taxon>
        <taxon>Actinomycetes</taxon>
        <taxon>Streptosporangiales</taxon>
        <taxon>Streptosporangiaceae</taxon>
        <taxon>Streptosporangium</taxon>
    </lineage>
</organism>
<feature type="region of interest" description="Disordered" evidence="1">
    <location>
        <begin position="78"/>
        <end position="111"/>
    </location>
</feature>
<name>A0A852V872_9ACTN</name>
<evidence type="ECO:0000256" key="1">
    <source>
        <dbReference type="SAM" id="MobiDB-lite"/>
    </source>
</evidence>